<dbReference type="EMBL" id="BARS01029725">
    <property type="protein sequence ID" value="GAG07806.1"/>
    <property type="molecule type" value="Genomic_DNA"/>
</dbReference>
<proteinExistence type="predicted"/>
<evidence type="ECO:0008006" key="2">
    <source>
        <dbReference type="Google" id="ProtNLM"/>
    </source>
</evidence>
<name>X0W511_9ZZZZ</name>
<evidence type="ECO:0000313" key="1">
    <source>
        <dbReference type="EMBL" id="GAG07806.1"/>
    </source>
</evidence>
<sequence>MFEDDDFHVYGVTHKFDETFHKKVIDKCEITPIAGLTFAADGYCYLCCDLRSEDQGRLCKWRDILDVWGSDKHKEILSKIDPKKCPVRCTYAPYQEILEKVFRQDLMTYKCP</sequence>
<comment type="caution">
    <text evidence="1">The sequence shown here is derived from an EMBL/GenBank/DDBJ whole genome shotgun (WGS) entry which is preliminary data.</text>
</comment>
<gene>
    <name evidence="1" type="ORF">S01H1_46419</name>
</gene>
<accession>X0W511</accession>
<dbReference type="AlphaFoldDB" id="X0W511"/>
<reference evidence="1" key="1">
    <citation type="journal article" date="2014" name="Front. Microbiol.">
        <title>High frequency of phylogenetically diverse reductive dehalogenase-homologous genes in deep subseafloor sedimentary metagenomes.</title>
        <authorList>
            <person name="Kawai M."/>
            <person name="Futagami T."/>
            <person name="Toyoda A."/>
            <person name="Takaki Y."/>
            <person name="Nishi S."/>
            <person name="Hori S."/>
            <person name="Arai W."/>
            <person name="Tsubouchi T."/>
            <person name="Morono Y."/>
            <person name="Uchiyama I."/>
            <person name="Ito T."/>
            <person name="Fujiyama A."/>
            <person name="Inagaki F."/>
            <person name="Takami H."/>
        </authorList>
    </citation>
    <scope>NUCLEOTIDE SEQUENCE</scope>
    <source>
        <strain evidence="1">Expedition CK06-06</strain>
    </source>
</reference>
<organism evidence="1">
    <name type="scientific">marine sediment metagenome</name>
    <dbReference type="NCBI Taxonomy" id="412755"/>
    <lineage>
        <taxon>unclassified sequences</taxon>
        <taxon>metagenomes</taxon>
        <taxon>ecological metagenomes</taxon>
    </lineage>
</organism>
<protein>
    <recommendedName>
        <fullName evidence="2">4Fe4S-binding SPASM domain-containing protein</fullName>
    </recommendedName>
</protein>